<dbReference type="Gene3D" id="3.40.50.450">
    <property type="match status" value="1"/>
</dbReference>
<dbReference type="Pfam" id="PF12694">
    <property type="entry name" value="cpYpsA"/>
    <property type="match status" value="1"/>
</dbReference>
<dbReference type="InterPro" id="IPR024755">
    <property type="entry name" value="cpYpsA"/>
</dbReference>
<proteinExistence type="predicted"/>
<dbReference type="OrthoDB" id="283616at2"/>
<protein>
    <recommendedName>
        <fullName evidence="3">Molybdenum cofactor carrier</fullName>
    </recommendedName>
</protein>
<evidence type="ECO:0000313" key="2">
    <source>
        <dbReference type="Proteomes" id="UP000232638"/>
    </source>
</evidence>
<evidence type="ECO:0008006" key="3">
    <source>
        <dbReference type="Google" id="ProtNLM"/>
    </source>
</evidence>
<dbReference type="EMBL" id="CP020370">
    <property type="protein sequence ID" value="AUB82293.1"/>
    <property type="molecule type" value="Genomic_DNA"/>
</dbReference>
<dbReference type="Proteomes" id="UP000232638">
    <property type="component" value="Chromosome"/>
</dbReference>
<sequence length="210" mass="22425">MSGFVDKLKLKERAEEDQYFARQDRALLAALHHRDGADSAVRRVIAGGQTGVDRAALDAALALGLPVGGWCPAGRRAEDGPIPDAYPLTPTPGADDESRTEWNVRDSDATLILHQGELAGGTRLTAQIARRLGRPLLLRDLDHPVAVAELAAWLRINQVRVLNCAGPRESERPGIQAQAQAVLAAAFGAWQDQGRDRVTAVPGSVAAPQP</sequence>
<dbReference type="AlphaFoldDB" id="A0A2K8U9P5"/>
<dbReference type="KEGG" id="tsy:THSYN_15945"/>
<reference evidence="1 2" key="1">
    <citation type="submission" date="2017-03" db="EMBL/GenBank/DDBJ databases">
        <title>Complete genome sequence of Candidatus 'Thiodictyon syntrophicum' sp. nov. strain Cad16T, a photolithoautotroph purple sulfur bacterium isolated from an alpine meromictic lake.</title>
        <authorList>
            <person name="Luedin S.M."/>
            <person name="Pothier J.F."/>
            <person name="Danza F."/>
            <person name="Storelli N."/>
            <person name="Wittwer M."/>
            <person name="Tonolla M."/>
        </authorList>
    </citation>
    <scope>NUCLEOTIDE SEQUENCE [LARGE SCALE GENOMIC DNA]</scope>
    <source>
        <strain evidence="1 2">Cad16T</strain>
    </source>
</reference>
<keyword evidence="2" id="KW-1185">Reference proteome</keyword>
<dbReference type="RefSeq" id="WP_100920029.1">
    <property type="nucleotide sequence ID" value="NZ_CP020370.1"/>
</dbReference>
<dbReference type="SUPFAM" id="SSF102405">
    <property type="entry name" value="MCP/YpsA-like"/>
    <property type="match status" value="1"/>
</dbReference>
<gene>
    <name evidence="1" type="ORF">THSYN_15945</name>
</gene>
<organism evidence="1 2">
    <name type="scientific">Candidatus Thiodictyon syntrophicum</name>
    <dbReference type="NCBI Taxonomy" id="1166950"/>
    <lineage>
        <taxon>Bacteria</taxon>
        <taxon>Pseudomonadati</taxon>
        <taxon>Pseudomonadota</taxon>
        <taxon>Gammaproteobacteria</taxon>
        <taxon>Chromatiales</taxon>
        <taxon>Chromatiaceae</taxon>
        <taxon>Thiodictyon</taxon>
    </lineage>
</organism>
<accession>A0A2K8U9P5</accession>
<name>A0A2K8U9P5_9GAMM</name>
<evidence type="ECO:0000313" key="1">
    <source>
        <dbReference type="EMBL" id="AUB82293.1"/>
    </source>
</evidence>